<dbReference type="AlphaFoldDB" id="A0A5C8ZLP2"/>
<dbReference type="InterPro" id="IPR035402">
    <property type="entry name" value="DgcN-like_N"/>
</dbReference>
<dbReference type="PANTHER" id="PTHR40690">
    <property type="entry name" value="GLL3100 PROTEIN"/>
    <property type="match status" value="1"/>
</dbReference>
<dbReference type="Proteomes" id="UP000321933">
    <property type="component" value="Unassembled WGS sequence"/>
</dbReference>
<sequence>MNVIELTPPYLIFLGDVTTMTYAKTGAGLAQWRPELCAGQLSLVTGGVDLGLPAMTVAEAKAQGVRSLVVGTASVGGGIQPSWESTLVEAAEAGLDIVAGLHVRLASNARLATAAKASGVRLVDVRIPPADLPVGTGKKRSGMRLLTMGTDCAVGKKYTALALEAAMRDAGMAASFRASGQTGVMIAGEGLPIDAVVADFISGAAELLSPDNAPDHWDIIEGQGALTHPGYAAVTTGLLLGSQPDAFVVCHEAGRSQVSGWEDYPLPSIDEIIQRTVAVGSITNPGIHCVGVSVNTSTLAPDERRPYLEQLERELGLPCVDPLIDGMAAIVERLRLETNSASAREAGAAL</sequence>
<organism evidence="3 4">
    <name type="scientific">Parahaliea aestuarii</name>
    <dbReference type="NCBI Taxonomy" id="1852021"/>
    <lineage>
        <taxon>Bacteria</taxon>
        <taxon>Pseudomonadati</taxon>
        <taxon>Pseudomonadota</taxon>
        <taxon>Gammaproteobacteria</taxon>
        <taxon>Cellvibrionales</taxon>
        <taxon>Halieaceae</taxon>
        <taxon>Parahaliea</taxon>
    </lineage>
</organism>
<keyword evidence="4" id="KW-1185">Reference proteome</keyword>
<dbReference type="Gene3D" id="3.40.50.720">
    <property type="entry name" value="NAD(P)-binding Rossmann-like Domain"/>
    <property type="match status" value="1"/>
</dbReference>
<dbReference type="PANTHER" id="PTHR40690:SF1">
    <property type="entry name" value="DUF1611 DOMAIN-CONTAINING PROTEIN"/>
    <property type="match status" value="1"/>
</dbReference>
<dbReference type="EMBL" id="VRYZ01000009">
    <property type="protein sequence ID" value="TXS89378.1"/>
    <property type="molecule type" value="Genomic_DNA"/>
</dbReference>
<accession>A0A5C8ZLP2</accession>
<dbReference type="RefSeq" id="WP_148065740.1">
    <property type="nucleotide sequence ID" value="NZ_VRYZ01000009.1"/>
</dbReference>
<evidence type="ECO:0000313" key="3">
    <source>
        <dbReference type="EMBL" id="TXS89378.1"/>
    </source>
</evidence>
<dbReference type="Gene3D" id="3.40.50.300">
    <property type="entry name" value="P-loop containing nucleotide triphosphate hydrolases"/>
    <property type="match status" value="1"/>
</dbReference>
<dbReference type="InterPro" id="IPR027417">
    <property type="entry name" value="P-loop_NTPase"/>
</dbReference>
<gene>
    <name evidence="3" type="ORF">FVW59_17840</name>
</gene>
<reference evidence="3 4" key="1">
    <citation type="submission" date="2019-08" db="EMBL/GenBank/DDBJ databases">
        <title>Parahaliea maris sp. nov., isolated from the surface seawater.</title>
        <authorList>
            <person name="Liu Y."/>
        </authorList>
    </citation>
    <scope>NUCLEOTIDE SEQUENCE [LARGE SCALE GENOMIC DNA]</scope>
    <source>
        <strain evidence="3 4">S2-26</strain>
    </source>
</reference>
<evidence type="ECO:0000259" key="1">
    <source>
        <dbReference type="Pfam" id="PF07755"/>
    </source>
</evidence>
<dbReference type="OrthoDB" id="9778498at2"/>
<dbReference type="InterPro" id="IPR011669">
    <property type="entry name" value="DgcN-like"/>
</dbReference>
<feature type="domain" description="D-glutamate N-acetyltransferase-like N-terminal" evidence="2">
    <location>
        <begin position="43"/>
        <end position="128"/>
    </location>
</feature>
<name>A0A5C8ZLP2_9GAMM</name>
<proteinExistence type="predicted"/>
<dbReference type="SUPFAM" id="SSF52540">
    <property type="entry name" value="P-loop containing nucleoside triphosphate hydrolases"/>
    <property type="match status" value="1"/>
</dbReference>
<evidence type="ECO:0000313" key="4">
    <source>
        <dbReference type="Proteomes" id="UP000321933"/>
    </source>
</evidence>
<dbReference type="Pfam" id="PF07755">
    <property type="entry name" value="DUF1611"/>
    <property type="match status" value="1"/>
</dbReference>
<dbReference type="InterPro" id="IPR035086">
    <property type="entry name" value="DgcN-like_C"/>
</dbReference>
<feature type="domain" description="D-glutamate N-acetyltransferase-like C-terminal" evidence="1">
    <location>
        <begin position="134"/>
        <end position="331"/>
    </location>
</feature>
<protein>
    <submittedName>
        <fullName evidence="3">DUF1611 domain-containing protein</fullName>
    </submittedName>
</protein>
<evidence type="ECO:0000259" key="2">
    <source>
        <dbReference type="Pfam" id="PF17396"/>
    </source>
</evidence>
<dbReference type="Pfam" id="PF17396">
    <property type="entry name" value="DUF1611_N"/>
    <property type="match status" value="1"/>
</dbReference>
<comment type="caution">
    <text evidence="3">The sequence shown here is derived from an EMBL/GenBank/DDBJ whole genome shotgun (WGS) entry which is preliminary data.</text>
</comment>
<dbReference type="PIRSF" id="PIRSF026760">
    <property type="entry name" value="UCP026760"/>
    <property type="match status" value="1"/>
</dbReference>